<keyword evidence="8" id="KW-1185">Reference proteome</keyword>
<dbReference type="GO" id="GO:0003677">
    <property type="term" value="F:DNA binding"/>
    <property type="evidence" value="ECO:0007669"/>
    <property type="project" value="UniProtKB-KW"/>
</dbReference>
<dbReference type="Gene3D" id="1.10.150.130">
    <property type="match status" value="1"/>
</dbReference>
<evidence type="ECO:0000256" key="3">
    <source>
        <dbReference type="ARBA" id="ARBA00022908"/>
    </source>
</evidence>
<evidence type="ECO:0000256" key="2">
    <source>
        <dbReference type="ARBA" id="ARBA00008857"/>
    </source>
</evidence>
<organism evidence="7 8">
    <name type="scientific">Sporofaciens musculi</name>
    <dbReference type="NCBI Taxonomy" id="2681861"/>
    <lineage>
        <taxon>Bacteria</taxon>
        <taxon>Bacillati</taxon>
        <taxon>Bacillota</taxon>
        <taxon>Clostridia</taxon>
        <taxon>Lachnospirales</taxon>
        <taxon>Lachnospiraceae</taxon>
        <taxon>Sporofaciens</taxon>
    </lineage>
</organism>
<evidence type="ECO:0000259" key="6">
    <source>
        <dbReference type="PROSITE" id="PS51898"/>
    </source>
</evidence>
<dbReference type="InterPro" id="IPR004107">
    <property type="entry name" value="Integrase_SAM-like_N"/>
</dbReference>
<dbReference type="InterPro" id="IPR010998">
    <property type="entry name" value="Integrase_recombinase_N"/>
</dbReference>
<dbReference type="RefSeq" id="WP_159755617.1">
    <property type="nucleotide sequence ID" value="NZ_WUQX01000001.1"/>
</dbReference>
<dbReference type="PANTHER" id="PTHR30349:SF64">
    <property type="entry name" value="PROPHAGE INTEGRASE INTD-RELATED"/>
    <property type="match status" value="1"/>
</dbReference>
<dbReference type="GO" id="GO:0015074">
    <property type="term" value="P:DNA integration"/>
    <property type="evidence" value="ECO:0007669"/>
    <property type="project" value="UniProtKB-KW"/>
</dbReference>
<dbReference type="PROSITE" id="PS51898">
    <property type="entry name" value="TYR_RECOMBINASE"/>
    <property type="match status" value="1"/>
</dbReference>
<dbReference type="AlphaFoldDB" id="A0A7X3MLY7"/>
<dbReference type="SUPFAM" id="SSF56349">
    <property type="entry name" value="DNA breaking-rejoining enzymes"/>
    <property type="match status" value="1"/>
</dbReference>
<dbReference type="EMBL" id="WUQX01000001">
    <property type="protein sequence ID" value="MXP78677.1"/>
    <property type="molecule type" value="Genomic_DNA"/>
</dbReference>
<dbReference type="Pfam" id="PF00589">
    <property type="entry name" value="Phage_integrase"/>
    <property type="match status" value="1"/>
</dbReference>
<sequence>MRKNQKLETIVPQWLENSKMRVKESTYVKYVNLTSNHILPLLGDIEAECLTTDTIEQFVQGRLNSGNKQGKGLAEKTVKDLLLVLKDICRYAALSDIDIPCRFELIRIRGNDSEIQVLDKHTQLRLERFLMRDVYNLKKTGILLSLCMGLRLGEICALRKGQILYKDGILQVRSTMQRIQNFNDEVDWKGRENRKTRVIITSPKSACSVRDIPMPEFMVERLMRLKTSDDNVFVLTGTSKKFVEPRTFENVFKRYLMECNMDIVNFHALRHTFATRCIEKGFDVKTLSEILGHANVNITLNRYVHSSMEQKRKWMSEMTLGVMY</sequence>
<dbReference type="GO" id="GO:0006310">
    <property type="term" value="P:DNA recombination"/>
    <property type="evidence" value="ECO:0007669"/>
    <property type="project" value="UniProtKB-KW"/>
</dbReference>
<accession>A0A7X3MLY7</accession>
<comment type="caution">
    <text evidence="7">The sequence shown here is derived from an EMBL/GenBank/DDBJ whole genome shotgun (WGS) entry which is preliminary data.</text>
</comment>
<evidence type="ECO:0000256" key="4">
    <source>
        <dbReference type="ARBA" id="ARBA00023125"/>
    </source>
</evidence>
<reference evidence="7 8" key="1">
    <citation type="submission" date="2019-12" db="EMBL/GenBank/DDBJ databases">
        <title>Sporaefaciens musculi gen. nov., sp. nov., a novel bacterium isolated from the caecum of an obese mouse.</title>
        <authorList>
            <person name="Rasmussen T.S."/>
            <person name="Streidl T."/>
            <person name="Hitch T.C.A."/>
            <person name="Wortmann E."/>
            <person name="Deptula P."/>
            <person name="Hansen M."/>
            <person name="Nielsen D.S."/>
            <person name="Clavel T."/>
            <person name="Vogensen F.K."/>
        </authorList>
    </citation>
    <scope>NUCLEOTIDE SEQUENCE [LARGE SCALE GENOMIC DNA]</scope>
    <source>
        <strain evidence="7 8">WCA-9-b2</strain>
    </source>
</reference>
<dbReference type="Proteomes" id="UP000460412">
    <property type="component" value="Unassembled WGS sequence"/>
</dbReference>
<dbReference type="InterPro" id="IPR002104">
    <property type="entry name" value="Integrase_catalytic"/>
</dbReference>
<comment type="similarity">
    <text evidence="2">Belongs to the 'phage' integrase family.</text>
</comment>
<evidence type="ECO:0000256" key="1">
    <source>
        <dbReference type="ARBA" id="ARBA00003283"/>
    </source>
</evidence>
<evidence type="ECO:0000313" key="7">
    <source>
        <dbReference type="EMBL" id="MXP78677.1"/>
    </source>
</evidence>
<dbReference type="InterPro" id="IPR011010">
    <property type="entry name" value="DNA_brk_join_enz"/>
</dbReference>
<keyword evidence="4" id="KW-0238">DNA-binding</keyword>
<dbReference type="InterPro" id="IPR050090">
    <property type="entry name" value="Tyrosine_recombinase_XerCD"/>
</dbReference>
<evidence type="ECO:0000256" key="5">
    <source>
        <dbReference type="ARBA" id="ARBA00023172"/>
    </source>
</evidence>
<gene>
    <name evidence="7" type="ORF">GN277_26055</name>
</gene>
<keyword evidence="5" id="KW-0233">DNA recombination</keyword>
<comment type="function">
    <text evidence="1">Site-specific tyrosine recombinase, which acts by catalyzing the cutting and rejoining of the recombining DNA molecules.</text>
</comment>
<evidence type="ECO:0000313" key="8">
    <source>
        <dbReference type="Proteomes" id="UP000460412"/>
    </source>
</evidence>
<feature type="domain" description="Tyr recombinase" evidence="6">
    <location>
        <begin position="113"/>
        <end position="316"/>
    </location>
</feature>
<keyword evidence="3" id="KW-0229">DNA integration</keyword>
<dbReference type="Pfam" id="PF14659">
    <property type="entry name" value="Phage_int_SAM_3"/>
    <property type="match status" value="1"/>
</dbReference>
<proteinExistence type="inferred from homology"/>
<name>A0A7X3MLY7_9FIRM</name>
<protein>
    <submittedName>
        <fullName evidence="7">Tyrosine-type recombinase/integrase</fullName>
    </submittedName>
</protein>
<dbReference type="InterPro" id="IPR013762">
    <property type="entry name" value="Integrase-like_cat_sf"/>
</dbReference>
<dbReference type="PANTHER" id="PTHR30349">
    <property type="entry name" value="PHAGE INTEGRASE-RELATED"/>
    <property type="match status" value="1"/>
</dbReference>
<dbReference type="CDD" id="cd01189">
    <property type="entry name" value="INT_ICEBs1_C_like"/>
    <property type="match status" value="1"/>
</dbReference>
<dbReference type="Gene3D" id="1.10.443.10">
    <property type="entry name" value="Intergrase catalytic core"/>
    <property type="match status" value="1"/>
</dbReference>